<evidence type="ECO:0000256" key="2">
    <source>
        <dbReference type="ARBA" id="ARBA00009677"/>
    </source>
</evidence>
<keyword evidence="9" id="KW-0969">Cilium</keyword>
<comment type="similarity">
    <text evidence="2">Belongs to the flagella basal body rod proteins family.</text>
</comment>
<evidence type="ECO:0000313" key="9">
    <source>
        <dbReference type="EMBL" id="GAX91444.1"/>
    </source>
</evidence>
<dbReference type="PANTHER" id="PTHR30435:SF2">
    <property type="entry name" value="FLAGELLAR BASAL-BODY ROD PROTEIN FLGC"/>
    <property type="match status" value="1"/>
</dbReference>
<comment type="caution">
    <text evidence="9">The sequence shown here is derived from an EMBL/GenBank/DDBJ whole genome shotgun (WGS) entry which is preliminary data.</text>
</comment>
<evidence type="ECO:0000256" key="1">
    <source>
        <dbReference type="ARBA" id="ARBA00004117"/>
    </source>
</evidence>
<dbReference type="GO" id="GO:0071978">
    <property type="term" value="P:bacterial-type flagellum-dependent swarming motility"/>
    <property type="evidence" value="ECO:0007669"/>
    <property type="project" value="TreeGrafter"/>
</dbReference>
<dbReference type="RefSeq" id="WP_096183239.1">
    <property type="nucleotide sequence ID" value="NZ_BDUF01000095.1"/>
</dbReference>
<dbReference type="PANTHER" id="PTHR30435">
    <property type="entry name" value="FLAGELLAR PROTEIN"/>
    <property type="match status" value="1"/>
</dbReference>
<dbReference type="OrthoDB" id="9794148at2"/>
<evidence type="ECO:0000313" key="10">
    <source>
        <dbReference type="Proteomes" id="UP000217785"/>
    </source>
</evidence>
<dbReference type="Proteomes" id="UP000217785">
    <property type="component" value="Unassembled WGS sequence"/>
</dbReference>
<dbReference type="InterPro" id="IPR001444">
    <property type="entry name" value="Flag_bb_rod_N"/>
</dbReference>
<keyword evidence="4 6" id="KW-0975">Bacterial flagellum</keyword>
<evidence type="ECO:0000256" key="4">
    <source>
        <dbReference type="ARBA" id="ARBA00023143"/>
    </source>
</evidence>
<accession>A0A292YSP2</accession>
<dbReference type="InterPro" id="IPR010930">
    <property type="entry name" value="Flg_bb/hook_C_dom"/>
</dbReference>
<organism evidence="9 10">
    <name type="scientific">Effusibacillus lacus</name>
    <dbReference type="NCBI Taxonomy" id="1348429"/>
    <lineage>
        <taxon>Bacteria</taxon>
        <taxon>Bacillati</taxon>
        <taxon>Bacillota</taxon>
        <taxon>Bacilli</taxon>
        <taxon>Bacillales</taxon>
        <taxon>Alicyclobacillaceae</taxon>
        <taxon>Effusibacillus</taxon>
    </lineage>
</organism>
<keyword evidence="10" id="KW-1185">Reference proteome</keyword>
<comment type="subunit">
    <text evidence="5 6">The basal body constitutes a major portion of the flagellar organelle and consists of four rings (L,P,S, and M) mounted on a central rod. The rod consists of about 26 subunits of FlgG in the distal portion, and FlgB, FlgC and FlgF are thought to build up the proximal portion of the rod with about 6 subunits each.</text>
</comment>
<gene>
    <name evidence="9" type="ORF">EFBL_3113</name>
</gene>
<feature type="domain" description="Flagellar basal body rod protein N-terminal" evidence="7">
    <location>
        <begin position="7"/>
        <end position="31"/>
    </location>
</feature>
<dbReference type="NCBIfam" id="TIGR01395">
    <property type="entry name" value="FlgC"/>
    <property type="match status" value="1"/>
</dbReference>
<dbReference type="AlphaFoldDB" id="A0A292YSP2"/>
<evidence type="ECO:0000259" key="8">
    <source>
        <dbReference type="Pfam" id="PF06429"/>
    </source>
</evidence>
<evidence type="ECO:0000256" key="6">
    <source>
        <dbReference type="RuleBase" id="RU362062"/>
    </source>
</evidence>
<keyword evidence="9" id="KW-0966">Cell projection</keyword>
<dbReference type="Pfam" id="PF06429">
    <property type="entry name" value="Flg_bbr_C"/>
    <property type="match status" value="1"/>
</dbReference>
<protein>
    <recommendedName>
        <fullName evidence="3 6">Flagellar basal-body rod protein FlgC</fullName>
    </recommendedName>
</protein>
<feature type="domain" description="Flagellar basal-body/hook protein C-terminal" evidence="8">
    <location>
        <begin position="109"/>
        <end position="151"/>
    </location>
</feature>
<evidence type="ECO:0000256" key="5">
    <source>
        <dbReference type="ARBA" id="ARBA00025933"/>
    </source>
</evidence>
<name>A0A292YSP2_9BACL</name>
<dbReference type="EMBL" id="BDUF01000095">
    <property type="protein sequence ID" value="GAX91444.1"/>
    <property type="molecule type" value="Genomic_DNA"/>
</dbReference>
<reference evidence="10" key="1">
    <citation type="submission" date="2017-07" db="EMBL/GenBank/DDBJ databases">
        <title>Draft genome sequence of Effusibacillus lacus strain skLN1.</title>
        <authorList>
            <person name="Watanabe M."/>
            <person name="Kojima H."/>
            <person name="Fukui M."/>
        </authorList>
    </citation>
    <scope>NUCLEOTIDE SEQUENCE [LARGE SCALE GENOMIC DNA]</scope>
    <source>
        <strain evidence="10">skLN1</strain>
    </source>
</reference>
<evidence type="ECO:0000256" key="3">
    <source>
        <dbReference type="ARBA" id="ARBA00017941"/>
    </source>
</evidence>
<keyword evidence="9" id="KW-0282">Flagellum</keyword>
<comment type="subcellular location">
    <subcellularLocation>
        <location evidence="1 6">Bacterial flagellum basal body</location>
    </subcellularLocation>
</comment>
<evidence type="ECO:0000259" key="7">
    <source>
        <dbReference type="Pfam" id="PF00460"/>
    </source>
</evidence>
<dbReference type="GO" id="GO:0030694">
    <property type="term" value="C:bacterial-type flagellum basal body, rod"/>
    <property type="evidence" value="ECO:0007669"/>
    <property type="project" value="UniProtKB-UniRule"/>
</dbReference>
<dbReference type="InterPro" id="IPR006299">
    <property type="entry name" value="FlgC"/>
</dbReference>
<sequence length="154" mass="16443">MGLFDGINISASGLTAQRLRMDVIANNIANAQSTRSVDNPNEPYRRQRVIFSPVEGSGSFASVLGNKLQSPGLGVAVTAVEKDMETPFKLVYDPSHPDAVKDPNDPGYGYVRMPNVDVTAEMVDMIAASRGYEANVTAVNAAKAMALKALEIGR</sequence>
<proteinExistence type="inferred from homology"/>
<dbReference type="Pfam" id="PF00460">
    <property type="entry name" value="Flg_bb_rod"/>
    <property type="match status" value="1"/>
</dbReference>